<keyword evidence="3" id="KW-0285">Flavoprotein</keyword>
<organism evidence="7 8">
    <name type="scientific">Cupriavidus necator</name>
    <name type="common">Alcaligenes eutrophus</name>
    <name type="synonym">Ralstonia eutropha</name>
    <dbReference type="NCBI Taxonomy" id="106590"/>
    <lineage>
        <taxon>Bacteria</taxon>
        <taxon>Pseudomonadati</taxon>
        <taxon>Pseudomonadota</taxon>
        <taxon>Betaproteobacteria</taxon>
        <taxon>Burkholderiales</taxon>
        <taxon>Burkholderiaceae</taxon>
        <taxon>Cupriavidus</taxon>
    </lineage>
</organism>
<evidence type="ECO:0000256" key="1">
    <source>
        <dbReference type="ARBA" id="ARBA00001974"/>
    </source>
</evidence>
<keyword evidence="4 5" id="KW-0274">FAD</keyword>
<dbReference type="InterPro" id="IPR000172">
    <property type="entry name" value="GMC_OxRdtase_N"/>
</dbReference>
<feature type="domain" description="Glucose-methanol-choline oxidoreductase N-terminal" evidence="6">
    <location>
        <begin position="263"/>
        <end position="277"/>
    </location>
</feature>
<dbReference type="Proteomes" id="UP000189627">
    <property type="component" value="Chromosome 1"/>
</dbReference>
<dbReference type="PANTHER" id="PTHR11552">
    <property type="entry name" value="GLUCOSE-METHANOL-CHOLINE GMC OXIDOREDUCTASE"/>
    <property type="match status" value="1"/>
</dbReference>
<dbReference type="InterPro" id="IPR012132">
    <property type="entry name" value="GMC_OxRdtase"/>
</dbReference>
<dbReference type="KEGG" id="cuh:BJN34_06490"/>
<feature type="binding site" evidence="5">
    <location>
        <position position="90"/>
    </location>
    <ligand>
        <name>FAD</name>
        <dbReference type="ChEBI" id="CHEBI:57692"/>
    </ligand>
</feature>
<dbReference type="Gene3D" id="3.50.50.60">
    <property type="entry name" value="FAD/NAD(P)-binding domain"/>
    <property type="match status" value="2"/>
</dbReference>
<dbReference type="SUPFAM" id="SSF51905">
    <property type="entry name" value="FAD/NAD(P)-binding domain"/>
    <property type="match status" value="1"/>
</dbReference>
<evidence type="ECO:0000256" key="5">
    <source>
        <dbReference type="PIRSR" id="PIRSR000137-2"/>
    </source>
</evidence>
<dbReference type="PROSITE" id="PS00624">
    <property type="entry name" value="GMC_OXRED_2"/>
    <property type="match status" value="1"/>
</dbReference>
<name>A0A1U9ULK0_CUPNE</name>
<dbReference type="Pfam" id="PF05199">
    <property type="entry name" value="GMC_oxred_C"/>
    <property type="match status" value="1"/>
</dbReference>
<dbReference type="InterPro" id="IPR036188">
    <property type="entry name" value="FAD/NAD-bd_sf"/>
</dbReference>
<feature type="binding site" evidence="5">
    <location>
        <position position="224"/>
    </location>
    <ligand>
        <name>FAD</name>
        <dbReference type="ChEBI" id="CHEBI:57692"/>
    </ligand>
</feature>
<feature type="binding site" evidence="5">
    <location>
        <position position="86"/>
    </location>
    <ligand>
        <name>FAD</name>
        <dbReference type="ChEBI" id="CHEBI:57692"/>
    </ligand>
</feature>
<evidence type="ECO:0000256" key="3">
    <source>
        <dbReference type="ARBA" id="ARBA00022630"/>
    </source>
</evidence>
<dbReference type="PIRSF" id="PIRSF000137">
    <property type="entry name" value="Alcohol_oxidase"/>
    <property type="match status" value="1"/>
</dbReference>
<dbReference type="RefSeq" id="WP_078195883.1">
    <property type="nucleotide sequence ID" value="NZ_CP017757.2"/>
</dbReference>
<evidence type="ECO:0000313" key="8">
    <source>
        <dbReference type="Proteomes" id="UP000189627"/>
    </source>
</evidence>
<dbReference type="PANTHER" id="PTHR11552:SF147">
    <property type="entry name" value="CHOLINE DEHYDROGENASE, MITOCHONDRIAL"/>
    <property type="match status" value="1"/>
</dbReference>
<dbReference type="SUPFAM" id="SSF54373">
    <property type="entry name" value="FAD-linked reductases, C-terminal domain"/>
    <property type="match status" value="1"/>
</dbReference>
<protein>
    <submittedName>
        <fullName evidence="7">GMC family oxidoreductase</fullName>
    </submittedName>
</protein>
<dbReference type="EMBL" id="CP017757">
    <property type="protein sequence ID" value="AQV93542.1"/>
    <property type="molecule type" value="Genomic_DNA"/>
</dbReference>
<dbReference type="GO" id="GO:0016614">
    <property type="term" value="F:oxidoreductase activity, acting on CH-OH group of donors"/>
    <property type="evidence" value="ECO:0007669"/>
    <property type="project" value="InterPro"/>
</dbReference>
<sequence length="563" mass="60731">MTTYDDLIVGAGAAGSVLANRLSADRQRQVLLLEAGQDIRPGAEPADIRSIFPLSTFNPAYLWPDTLVHWGRANGTPPSFFPQGRVLGGTSQIMGMFALRGRPEDYDEWQALGAAGWGWDEVLPWFRKLESDQDFAGTLHGSDGPVPIRREPPASWSPLSQRLHQTCSARGFAHIRDMNADFGDGYGTLPISRYPDKRGSAGICYLDATVRARPNLAVQTGVTVTRLLLERHDGALHCTGVACTDAQGQVREIRARRVLLAAGALRTPALLLRSGIGPADELARTGIAPQLNRKGVGRNLQNHAILYVVAFLARAGREARGVRPACATTMRWSSAQPGGTPGDMGMYIRSWLSWHALGHRMASLAPVLNKPWSRGTVTLSPQAPRDKAVVEFNLLDDPRDLARITEAFRFTASLFDSLHGICGTPYVLADAGNLSRLMRYNEPTRANAVRAAAAARLIDAMPKLGQRTVARLSKMTPATDVLRSDETLADYARRSISGTGHVSGTCRMGAANDPLAVVDPQGQVHGMHGLYVADASVMPSVPSANTHLPTIMVAEKIAAGLPR</sequence>
<dbReference type="Gene3D" id="3.30.410.40">
    <property type="match status" value="2"/>
</dbReference>
<accession>A0A1U9ULK0</accession>
<dbReference type="GO" id="GO:0050660">
    <property type="term" value="F:flavin adenine dinucleotide binding"/>
    <property type="evidence" value="ECO:0007669"/>
    <property type="project" value="InterPro"/>
</dbReference>
<comment type="similarity">
    <text evidence="2">Belongs to the GMC oxidoreductase family.</text>
</comment>
<evidence type="ECO:0000256" key="4">
    <source>
        <dbReference type="ARBA" id="ARBA00022827"/>
    </source>
</evidence>
<evidence type="ECO:0000313" key="7">
    <source>
        <dbReference type="EMBL" id="AQV93542.1"/>
    </source>
</evidence>
<comment type="cofactor">
    <cofactor evidence="1 5">
        <name>FAD</name>
        <dbReference type="ChEBI" id="CHEBI:57692"/>
    </cofactor>
</comment>
<dbReference type="InterPro" id="IPR007867">
    <property type="entry name" value="GMC_OxRtase_C"/>
</dbReference>
<evidence type="ECO:0000259" key="6">
    <source>
        <dbReference type="PROSITE" id="PS00624"/>
    </source>
</evidence>
<proteinExistence type="inferred from homology"/>
<gene>
    <name evidence="7" type="ORF">BJN34_06490</name>
</gene>
<reference evidence="8" key="1">
    <citation type="submission" date="2017-02" db="EMBL/GenBank/DDBJ databases">
        <title>Complete genome sequence of Cupriavidus necator strain NH9, a 3-chlorobenzoate degrader.</title>
        <authorList>
            <person name="Moriuchi R."/>
            <person name="Dohra H."/>
            <person name="Ogawa N."/>
        </authorList>
    </citation>
    <scope>NUCLEOTIDE SEQUENCE [LARGE SCALE GENOMIC DNA]</scope>
    <source>
        <strain evidence="8">NH9</strain>
    </source>
</reference>
<dbReference type="OrthoDB" id="9785276at2"/>
<evidence type="ECO:0000256" key="2">
    <source>
        <dbReference type="ARBA" id="ARBA00010790"/>
    </source>
</evidence>
<dbReference type="Pfam" id="PF00732">
    <property type="entry name" value="GMC_oxred_N"/>
    <property type="match status" value="1"/>
</dbReference>
<dbReference type="AlphaFoldDB" id="A0A1U9ULK0"/>